<evidence type="ECO:0000313" key="3">
    <source>
        <dbReference type="EMBL" id="GFY53181.1"/>
    </source>
</evidence>
<keyword evidence="1" id="KW-0732">Signal</keyword>
<accession>A0A8X6XHE7</accession>
<sequence length="327" mass="36042">MKRSTDCFAAFLYVVSILLVVYTCGEVTDNLEEGSTDGAFLNHLKNELNVLDTQKSLLPKAAPCEDNDDCGNGVCSKKFCRCYLGASGDSCEIIDQCESKEVECGSAICALGEKGQAYCRCEYISQGYDYDTKTCKACNCGDKSIHCKFENGTKTCFCKGGYAQRFSECAGRCDGASGSKCGNGGTCNNGICHCPKGTTGDYCYDVDWCEDSRCGNHYETQCVYDPETTMGKCKCREENSVYDDKVKDCFECDCGPLGNCTFVNGSKICKCPEGYSIRDSKCEKCDCGKDESTLCILRYSYKECRCKKNYSERTGYFPKYGKDTRCA</sequence>
<name>A0A8X6XHE7_9ARAC</name>
<evidence type="ECO:0000256" key="1">
    <source>
        <dbReference type="SAM" id="SignalP"/>
    </source>
</evidence>
<gene>
    <name evidence="3" type="primary">X975_21322</name>
    <name evidence="3" type="ORF">TNIN_384711</name>
</gene>
<feature type="chain" id="PRO_5036470246" evidence="1">
    <location>
        <begin position="26"/>
        <end position="327"/>
    </location>
</feature>
<dbReference type="InterPro" id="IPR000742">
    <property type="entry name" value="EGF"/>
</dbReference>
<dbReference type="AlphaFoldDB" id="A0A8X6XHE7"/>
<proteinExistence type="predicted"/>
<evidence type="ECO:0000313" key="4">
    <source>
        <dbReference type="Proteomes" id="UP000886998"/>
    </source>
</evidence>
<feature type="domain" description="EGF-like" evidence="2">
    <location>
        <begin position="192"/>
        <end position="203"/>
    </location>
</feature>
<comment type="caution">
    <text evidence="3">The sequence shown here is derived from an EMBL/GenBank/DDBJ whole genome shotgun (WGS) entry which is preliminary data.</text>
</comment>
<feature type="non-terminal residue" evidence="3">
    <location>
        <position position="327"/>
    </location>
</feature>
<organism evidence="3 4">
    <name type="scientific">Trichonephila inaurata madagascariensis</name>
    <dbReference type="NCBI Taxonomy" id="2747483"/>
    <lineage>
        <taxon>Eukaryota</taxon>
        <taxon>Metazoa</taxon>
        <taxon>Ecdysozoa</taxon>
        <taxon>Arthropoda</taxon>
        <taxon>Chelicerata</taxon>
        <taxon>Arachnida</taxon>
        <taxon>Araneae</taxon>
        <taxon>Araneomorphae</taxon>
        <taxon>Entelegynae</taxon>
        <taxon>Araneoidea</taxon>
        <taxon>Nephilidae</taxon>
        <taxon>Trichonephila</taxon>
        <taxon>Trichonephila inaurata</taxon>
    </lineage>
</organism>
<dbReference type="EMBL" id="BMAV01009135">
    <property type="protein sequence ID" value="GFY53181.1"/>
    <property type="molecule type" value="Genomic_DNA"/>
</dbReference>
<dbReference type="Proteomes" id="UP000886998">
    <property type="component" value="Unassembled WGS sequence"/>
</dbReference>
<keyword evidence="4" id="KW-1185">Reference proteome</keyword>
<dbReference type="PROSITE" id="PS00022">
    <property type="entry name" value="EGF_1"/>
    <property type="match status" value="1"/>
</dbReference>
<dbReference type="OrthoDB" id="6437383at2759"/>
<evidence type="ECO:0000259" key="2">
    <source>
        <dbReference type="PROSITE" id="PS00022"/>
    </source>
</evidence>
<feature type="signal peptide" evidence="1">
    <location>
        <begin position="1"/>
        <end position="25"/>
    </location>
</feature>
<reference evidence="3" key="1">
    <citation type="submission" date="2020-08" db="EMBL/GenBank/DDBJ databases">
        <title>Multicomponent nature underlies the extraordinary mechanical properties of spider dragline silk.</title>
        <authorList>
            <person name="Kono N."/>
            <person name="Nakamura H."/>
            <person name="Mori M."/>
            <person name="Yoshida Y."/>
            <person name="Ohtoshi R."/>
            <person name="Malay A.D."/>
            <person name="Moran D.A.P."/>
            <person name="Tomita M."/>
            <person name="Numata K."/>
            <person name="Arakawa K."/>
        </authorList>
    </citation>
    <scope>NUCLEOTIDE SEQUENCE</scope>
</reference>
<protein>
    <submittedName>
        <fullName evidence="3">Tenascin-X</fullName>
    </submittedName>
</protein>
<dbReference type="SMART" id="SM00181">
    <property type="entry name" value="EGF"/>
    <property type="match status" value="3"/>
</dbReference>